<dbReference type="CDD" id="cd00096">
    <property type="entry name" value="Ig"/>
    <property type="match status" value="1"/>
</dbReference>
<gene>
    <name evidence="3" type="ORF">LAZ67_10001965</name>
</gene>
<dbReference type="PROSITE" id="PS50835">
    <property type="entry name" value="IG_LIKE"/>
    <property type="match status" value="1"/>
</dbReference>
<proteinExistence type="predicted"/>
<dbReference type="Gene3D" id="2.60.40.10">
    <property type="entry name" value="Immunoglobulins"/>
    <property type="match status" value="1"/>
</dbReference>
<evidence type="ECO:0000259" key="2">
    <source>
        <dbReference type="PROSITE" id="PS50835"/>
    </source>
</evidence>
<dbReference type="InterPro" id="IPR007110">
    <property type="entry name" value="Ig-like_dom"/>
</dbReference>
<keyword evidence="1" id="KW-0393">Immunoglobulin domain</keyword>
<dbReference type="SMART" id="SM00408">
    <property type="entry name" value="IGc2"/>
    <property type="match status" value="1"/>
</dbReference>
<dbReference type="InterPro" id="IPR003598">
    <property type="entry name" value="Ig_sub2"/>
</dbReference>
<evidence type="ECO:0000313" key="3">
    <source>
        <dbReference type="EMBL" id="UYV73147.1"/>
    </source>
</evidence>
<reference evidence="3 4" key="1">
    <citation type="submission" date="2022-01" db="EMBL/GenBank/DDBJ databases">
        <title>A chromosomal length assembly of Cordylochernes scorpioides.</title>
        <authorList>
            <person name="Zeh D."/>
            <person name="Zeh J."/>
        </authorList>
    </citation>
    <scope>NUCLEOTIDE SEQUENCE [LARGE SCALE GENOMIC DNA]</scope>
    <source>
        <strain evidence="3">IN4F17</strain>
        <tissue evidence="3">Whole Body</tissue>
    </source>
</reference>
<keyword evidence="4" id="KW-1185">Reference proteome</keyword>
<dbReference type="PANTHER" id="PTHR10075">
    <property type="entry name" value="BASIGIN RELATED"/>
    <property type="match status" value="1"/>
</dbReference>
<dbReference type="Proteomes" id="UP001235939">
    <property type="component" value="Chromosome 10"/>
</dbReference>
<dbReference type="PANTHER" id="PTHR10075:SF100">
    <property type="entry name" value="FASCICLIN-2"/>
    <property type="match status" value="1"/>
</dbReference>
<feature type="domain" description="Ig-like" evidence="2">
    <location>
        <begin position="1"/>
        <end position="72"/>
    </location>
</feature>
<protein>
    <submittedName>
        <fullName evidence="3">PTPRD</fullName>
    </submittedName>
</protein>
<evidence type="ECO:0000313" key="4">
    <source>
        <dbReference type="Proteomes" id="UP001235939"/>
    </source>
</evidence>
<dbReference type="SUPFAM" id="SSF48726">
    <property type="entry name" value="Immunoglobulin"/>
    <property type="match status" value="1"/>
</dbReference>
<evidence type="ECO:0000256" key="1">
    <source>
        <dbReference type="ARBA" id="ARBA00023319"/>
    </source>
</evidence>
<name>A0ABY6KY00_9ARAC</name>
<sequence>MECGAVGVPPPQLEWRKNGKRVSTQRVTVKETPSGNSVLRIEPVRAGRDDAEYECVAENGVGEPARAHASLTVVPGRSCHMGSMVFLPSSTEGGWPHGLSISPSSMPSYTEGGWPHGLSISLSFNAFLY</sequence>
<dbReference type="InterPro" id="IPR036179">
    <property type="entry name" value="Ig-like_dom_sf"/>
</dbReference>
<dbReference type="Pfam" id="PF07679">
    <property type="entry name" value="I-set"/>
    <property type="match status" value="1"/>
</dbReference>
<dbReference type="EMBL" id="CP092872">
    <property type="protein sequence ID" value="UYV73147.1"/>
    <property type="molecule type" value="Genomic_DNA"/>
</dbReference>
<organism evidence="3 4">
    <name type="scientific">Cordylochernes scorpioides</name>
    <dbReference type="NCBI Taxonomy" id="51811"/>
    <lineage>
        <taxon>Eukaryota</taxon>
        <taxon>Metazoa</taxon>
        <taxon>Ecdysozoa</taxon>
        <taxon>Arthropoda</taxon>
        <taxon>Chelicerata</taxon>
        <taxon>Arachnida</taxon>
        <taxon>Pseudoscorpiones</taxon>
        <taxon>Cheliferoidea</taxon>
        <taxon>Chernetidae</taxon>
        <taxon>Cordylochernes</taxon>
    </lineage>
</organism>
<dbReference type="InterPro" id="IPR013098">
    <property type="entry name" value="Ig_I-set"/>
</dbReference>
<accession>A0ABY6KY00</accession>
<dbReference type="InterPro" id="IPR013783">
    <property type="entry name" value="Ig-like_fold"/>
</dbReference>